<reference evidence="2 5" key="1">
    <citation type="journal article" date="2014" name="Genome Announc.">
        <title>Draft Genome Sequence of the Sulfolobales Archaeon AZ1, Obtained through Metagenomic Analysis of a Mexican Hot Spring.</title>
        <authorList>
            <person name="Servin-Garciduenas L.E."/>
            <person name="Martinez-Romero E."/>
        </authorList>
    </citation>
    <scope>NUCLEOTIDE SEQUENCE [LARGE SCALE GENOMIC DNA]</scope>
    <source>
        <strain evidence="2">AZ1-illumnia</strain>
    </source>
</reference>
<sequence length="64" mass="7381">MILEKKVNNETIRLVFANYSEIGNEEMPNLYKLAGGVRLLNFDDHTVIGILVSVILFITLRRFK</sequence>
<organism evidence="2 5">
    <name type="scientific">Candidatus Aramenus sulfurataquae</name>
    <dbReference type="NCBI Taxonomy" id="1326980"/>
    <lineage>
        <taxon>Archaea</taxon>
        <taxon>Thermoproteota</taxon>
        <taxon>Thermoprotei</taxon>
        <taxon>Sulfolobales</taxon>
        <taxon>Sulfolobaceae</taxon>
        <taxon>Candidatus Aramenus</taxon>
    </lineage>
</organism>
<feature type="transmembrane region" description="Helical" evidence="1">
    <location>
        <begin position="46"/>
        <end position="63"/>
    </location>
</feature>
<protein>
    <submittedName>
        <fullName evidence="2">Uncharacterized protein</fullName>
    </submittedName>
</protein>
<dbReference type="EMBL" id="ASRH01000015">
    <property type="protein sequence ID" value="EWG06561.1"/>
    <property type="molecule type" value="Genomic_DNA"/>
</dbReference>
<keyword evidence="5" id="KW-1185">Reference proteome</keyword>
<keyword evidence="1" id="KW-1133">Transmembrane helix</keyword>
<name>W7KTL3_9CREN</name>
<accession>W7KTL3</accession>
<evidence type="ECO:0000256" key="1">
    <source>
        <dbReference type="SAM" id="Phobius"/>
    </source>
</evidence>
<gene>
    <name evidence="2" type="ORF">ASUL_08939</name>
    <name evidence="3" type="ORF">TQ35_04210</name>
</gene>
<dbReference type="Proteomes" id="UP000054284">
    <property type="component" value="Unassembled WGS sequence"/>
</dbReference>
<evidence type="ECO:0000313" key="5">
    <source>
        <dbReference type="Proteomes" id="UP000054284"/>
    </source>
</evidence>
<keyword evidence="1" id="KW-0812">Transmembrane</keyword>
<evidence type="ECO:0000313" key="2">
    <source>
        <dbReference type="EMBL" id="EWG06561.1"/>
    </source>
</evidence>
<dbReference type="AlphaFoldDB" id="W7KTL3"/>
<reference evidence="3 4" key="2">
    <citation type="submission" date="2015-03" db="EMBL/GenBank/DDBJ databases">
        <title>Metagenome Sequencing of an Archaeal-Dominated Microbial Community from a Hot Spring at the Los Azufres Geothermal Field, Mexico.</title>
        <authorList>
            <person name="Servin-Garciduenas L.E."/>
            <person name="Martinez-Romero E."/>
        </authorList>
    </citation>
    <scope>NUCLEOTIDE SEQUENCE [LARGE SCALE GENOMIC DNA]</scope>
    <source>
        <strain evidence="3">AZ1-454</strain>
    </source>
</reference>
<evidence type="ECO:0000313" key="4">
    <source>
        <dbReference type="Proteomes" id="UP000053480"/>
    </source>
</evidence>
<comment type="caution">
    <text evidence="2">The sequence shown here is derived from an EMBL/GenBank/DDBJ whole genome shotgun (WGS) entry which is preliminary data.</text>
</comment>
<dbReference type="EMBL" id="JZWS01000028">
    <property type="protein sequence ID" value="KJR79007.1"/>
    <property type="molecule type" value="Genomic_DNA"/>
</dbReference>
<proteinExistence type="predicted"/>
<evidence type="ECO:0000313" key="3">
    <source>
        <dbReference type="EMBL" id="KJR79007.1"/>
    </source>
</evidence>
<keyword evidence="1" id="KW-0472">Membrane</keyword>